<dbReference type="Proteomes" id="UP000008914">
    <property type="component" value="Chromosome"/>
</dbReference>
<dbReference type="RefSeq" id="WP_013491279.1">
    <property type="nucleotide sequence ID" value="NC_014830.1"/>
</dbReference>
<dbReference type="InterPro" id="IPR043714">
    <property type="entry name" value="DUF5655"/>
</dbReference>
<evidence type="ECO:0000313" key="2">
    <source>
        <dbReference type="EMBL" id="ADU46958.1"/>
    </source>
</evidence>
<keyword evidence="3" id="KW-1185">Reference proteome</keyword>
<dbReference type="AlphaFoldDB" id="E6S854"/>
<feature type="domain" description="DUF5655" evidence="1">
    <location>
        <begin position="9"/>
        <end position="117"/>
    </location>
</feature>
<evidence type="ECO:0000259" key="1">
    <source>
        <dbReference type="Pfam" id="PF18899"/>
    </source>
</evidence>
<evidence type="ECO:0000313" key="3">
    <source>
        <dbReference type="Proteomes" id="UP000008914"/>
    </source>
</evidence>
<protein>
    <recommendedName>
        <fullName evidence="1">DUF5655 domain-containing protein</fullName>
    </recommendedName>
</protein>
<sequence length="122" mass="13594">METGRTPEEFFTGHPFALAVFERVLEISRGAAPVAVRVSTSQVALRVRHGFASVWLPGQYLRHPDAEVVVSIALGRHVDSPRFKEVVHPSSKHWIHHLEVRALADLDDEVAGWLREAAERAG</sequence>
<dbReference type="eggNOG" id="ENOG5033DPC">
    <property type="taxonomic scope" value="Bacteria"/>
</dbReference>
<proteinExistence type="predicted"/>
<dbReference type="KEGG" id="ica:Intca_0410"/>
<gene>
    <name evidence="2" type="ordered locus">Intca_0410</name>
</gene>
<organism evidence="2 3">
    <name type="scientific">Intrasporangium calvum (strain ATCC 23552 / DSM 43043 / JCM 3097 / NBRC 12989 / NCIMB 10167 / NRRL B-3866 / 7 KIP)</name>
    <dbReference type="NCBI Taxonomy" id="710696"/>
    <lineage>
        <taxon>Bacteria</taxon>
        <taxon>Bacillati</taxon>
        <taxon>Actinomycetota</taxon>
        <taxon>Actinomycetes</taxon>
        <taxon>Micrococcales</taxon>
        <taxon>Intrasporangiaceae</taxon>
        <taxon>Intrasporangium</taxon>
    </lineage>
</organism>
<name>E6S854_INTC7</name>
<accession>E6S854</accession>
<dbReference type="Pfam" id="PF18899">
    <property type="entry name" value="DUF5655"/>
    <property type="match status" value="1"/>
</dbReference>
<dbReference type="EMBL" id="CP002343">
    <property type="protein sequence ID" value="ADU46958.1"/>
    <property type="molecule type" value="Genomic_DNA"/>
</dbReference>
<dbReference type="HOGENOM" id="CLU_150474_0_0_11"/>
<reference evidence="2 3" key="1">
    <citation type="journal article" date="2010" name="Stand. Genomic Sci.">
        <title>Complete genome sequence of Intrasporangium calvum type strain (7 KIP).</title>
        <authorList>
            <person name="Del Rio T.G."/>
            <person name="Chertkov O."/>
            <person name="Yasawong M."/>
            <person name="Lucas S."/>
            <person name="Deshpande S."/>
            <person name="Cheng J.F."/>
            <person name="Detter C."/>
            <person name="Tapia R."/>
            <person name="Han C."/>
            <person name="Goodwin L."/>
            <person name="Pitluck S."/>
            <person name="Liolios K."/>
            <person name="Ivanova N."/>
            <person name="Mavromatis K."/>
            <person name="Pati A."/>
            <person name="Chen A."/>
            <person name="Palaniappan K."/>
            <person name="Land M."/>
            <person name="Hauser L."/>
            <person name="Chang Y.J."/>
            <person name="Jeffries C.D."/>
            <person name="Rohde M."/>
            <person name="Pukall R."/>
            <person name="Sikorski J."/>
            <person name="Goker M."/>
            <person name="Woyke T."/>
            <person name="Bristow J."/>
            <person name="Eisen J.A."/>
            <person name="Markowitz V."/>
            <person name="Hugenholtz P."/>
            <person name="Kyrpides N.C."/>
            <person name="Klenk H.P."/>
            <person name="Lapidus A."/>
        </authorList>
    </citation>
    <scope>NUCLEOTIDE SEQUENCE [LARGE SCALE GENOMIC DNA]</scope>
    <source>
        <strain evidence="3">ATCC 23552 / DSM 43043 / JCM 3097 / NBRC 12989 / 7 KIP</strain>
    </source>
</reference>